<keyword evidence="7" id="KW-1133">Transmembrane helix</keyword>
<dbReference type="OrthoDB" id="9781147at2"/>
<evidence type="ECO:0000256" key="1">
    <source>
        <dbReference type="ARBA" id="ARBA00000085"/>
    </source>
</evidence>
<dbReference type="InterPro" id="IPR003660">
    <property type="entry name" value="HAMP_dom"/>
</dbReference>
<feature type="domain" description="HAMP" evidence="9">
    <location>
        <begin position="198"/>
        <end position="250"/>
    </location>
</feature>
<dbReference type="Pfam" id="PF00512">
    <property type="entry name" value="HisKA"/>
    <property type="match status" value="1"/>
</dbReference>
<dbReference type="EMBL" id="VJVV01000004">
    <property type="protein sequence ID" value="TRO82430.1"/>
    <property type="molecule type" value="Genomic_DNA"/>
</dbReference>
<dbReference type="SUPFAM" id="SSF55874">
    <property type="entry name" value="ATPase domain of HSP90 chaperone/DNA topoisomerase II/histidine kinase"/>
    <property type="match status" value="1"/>
</dbReference>
<evidence type="ECO:0000256" key="4">
    <source>
        <dbReference type="ARBA" id="ARBA00022553"/>
    </source>
</evidence>
<dbReference type="InterPro" id="IPR036890">
    <property type="entry name" value="HATPase_C_sf"/>
</dbReference>
<name>A0A550JGU0_9BACT</name>
<dbReference type="PROSITE" id="PS50885">
    <property type="entry name" value="HAMP"/>
    <property type="match status" value="1"/>
</dbReference>
<gene>
    <name evidence="10" type="ORF">FL622_07585</name>
</gene>
<dbReference type="AlphaFoldDB" id="A0A550JGU0"/>
<dbReference type="SMART" id="SM00304">
    <property type="entry name" value="HAMP"/>
    <property type="match status" value="1"/>
</dbReference>
<dbReference type="PANTHER" id="PTHR43065">
    <property type="entry name" value="SENSOR HISTIDINE KINASE"/>
    <property type="match status" value="1"/>
</dbReference>
<dbReference type="InterPro" id="IPR004358">
    <property type="entry name" value="Sig_transdc_His_kin-like_C"/>
</dbReference>
<keyword evidence="11" id="KW-1185">Reference proteome</keyword>
<dbReference type="GO" id="GO:0016020">
    <property type="term" value="C:membrane"/>
    <property type="evidence" value="ECO:0007669"/>
    <property type="project" value="UniProtKB-SubCell"/>
</dbReference>
<dbReference type="SMART" id="SM00387">
    <property type="entry name" value="HATPase_c"/>
    <property type="match status" value="1"/>
</dbReference>
<dbReference type="SMART" id="SM00388">
    <property type="entry name" value="HisKA"/>
    <property type="match status" value="1"/>
</dbReference>
<dbReference type="Proteomes" id="UP000317155">
    <property type="component" value="Unassembled WGS sequence"/>
</dbReference>
<dbReference type="RefSeq" id="WP_092057479.1">
    <property type="nucleotide sequence ID" value="NZ_FOJJ01000034.1"/>
</dbReference>
<dbReference type="Gene3D" id="1.10.287.130">
    <property type="match status" value="1"/>
</dbReference>
<evidence type="ECO:0000313" key="11">
    <source>
        <dbReference type="Proteomes" id="UP000317155"/>
    </source>
</evidence>
<feature type="transmembrane region" description="Helical" evidence="7">
    <location>
        <begin position="176"/>
        <end position="197"/>
    </location>
</feature>
<dbReference type="Pfam" id="PF02518">
    <property type="entry name" value="HATPase_c"/>
    <property type="match status" value="1"/>
</dbReference>
<evidence type="ECO:0000259" key="9">
    <source>
        <dbReference type="PROSITE" id="PS50885"/>
    </source>
</evidence>
<dbReference type="InterPro" id="IPR003594">
    <property type="entry name" value="HATPase_dom"/>
</dbReference>
<dbReference type="SUPFAM" id="SSF158472">
    <property type="entry name" value="HAMP domain-like"/>
    <property type="match status" value="1"/>
</dbReference>
<organism evidence="10 11">
    <name type="scientific">Trichloromonas acetexigens</name>
    <dbReference type="NCBI Taxonomy" id="38815"/>
    <lineage>
        <taxon>Bacteria</taxon>
        <taxon>Pseudomonadati</taxon>
        <taxon>Thermodesulfobacteriota</taxon>
        <taxon>Desulfuromonadia</taxon>
        <taxon>Desulfuromonadales</taxon>
        <taxon>Trichloromonadaceae</taxon>
        <taxon>Trichloromonas</taxon>
    </lineage>
</organism>
<dbReference type="PANTHER" id="PTHR43065:SF42">
    <property type="entry name" value="TWO-COMPONENT SENSOR PPRA"/>
    <property type="match status" value="1"/>
</dbReference>
<accession>A0A550JGU0</accession>
<dbReference type="Pfam" id="PF00672">
    <property type="entry name" value="HAMP"/>
    <property type="match status" value="1"/>
</dbReference>
<feature type="domain" description="Histidine kinase" evidence="8">
    <location>
        <begin position="275"/>
        <end position="486"/>
    </location>
</feature>
<dbReference type="EC" id="2.7.13.3" evidence="3"/>
<dbReference type="InterPro" id="IPR036097">
    <property type="entry name" value="HisK_dim/P_sf"/>
</dbReference>
<dbReference type="PRINTS" id="PR00344">
    <property type="entry name" value="BCTRLSENSOR"/>
</dbReference>
<dbReference type="SUPFAM" id="SSF47384">
    <property type="entry name" value="Homodimeric domain of signal transducing histidine kinase"/>
    <property type="match status" value="1"/>
</dbReference>
<dbReference type="InterPro" id="IPR003661">
    <property type="entry name" value="HisK_dim/P_dom"/>
</dbReference>
<comment type="caution">
    <text evidence="10">The sequence shown here is derived from an EMBL/GenBank/DDBJ whole genome shotgun (WGS) entry which is preliminary data.</text>
</comment>
<evidence type="ECO:0000256" key="6">
    <source>
        <dbReference type="ARBA" id="ARBA00022777"/>
    </source>
</evidence>
<dbReference type="Gene3D" id="3.30.565.10">
    <property type="entry name" value="Histidine kinase-like ATPase, C-terminal domain"/>
    <property type="match status" value="1"/>
</dbReference>
<dbReference type="Gene3D" id="1.10.8.500">
    <property type="entry name" value="HAMP domain in histidine kinase"/>
    <property type="match status" value="1"/>
</dbReference>
<dbReference type="InterPro" id="IPR005467">
    <property type="entry name" value="His_kinase_dom"/>
</dbReference>
<proteinExistence type="predicted"/>
<keyword evidence="4" id="KW-0597">Phosphoprotein</keyword>
<comment type="catalytic activity">
    <reaction evidence="1">
        <text>ATP + protein L-histidine = ADP + protein N-phospho-L-histidine.</text>
        <dbReference type="EC" id="2.7.13.3"/>
    </reaction>
</comment>
<dbReference type="CDD" id="cd00082">
    <property type="entry name" value="HisKA"/>
    <property type="match status" value="1"/>
</dbReference>
<evidence type="ECO:0000256" key="7">
    <source>
        <dbReference type="SAM" id="Phobius"/>
    </source>
</evidence>
<dbReference type="PROSITE" id="PS50109">
    <property type="entry name" value="HIS_KIN"/>
    <property type="match status" value="1"/>
</dbReference>
<keyword evidence="5" id="KW-0808">Transferase</keyword>
<evidence type="ECO:0000259" key="8">
    <source>
        <dbReference type="PROSITE" id="PS50109"/>
    </source>
</evidence>
<dbReference type="CDD" id="cd06225">
    <property type="entry name" value="HAMP"/>
    <property type="match status" value="1"/>
</dbReference>
<keyword evidence="6 10" id="KW-0418">Kinase</keyword>
<dbReference type="Gene3D" id="3.30.450.290">
    <property type="match status" value="1"/>
</dbReference>
<sequence>MFFKSLVTRVIILHILLLVIGISVLTLFHLRREQGHLVGSTRQNATLLLATIEKAIFNAMCTGQNDEVQVILQSIGENPQLAALRIFSPDGTILKSAHPEEIGRQVGFNELALFQNRRDHAIFRYGDKELLGVLRPIMADRRCYSCHGSGHQVLGLLNLNYSLADTRQKLRESTQFFLVSTLVILAVLSAGAAFLLLRFVRRPIHSLAEQMAKVEQGDLSGRVTPLASDEMGSLAGSFNSMVDNLEKARKTLEQYHYQQMVRADRLASVGEMASGVAHEIKNPLAGIGSAIAVLADDFPEDDPRRRIVAEVLEQLNRLNKTASDLLYFGKPGDPDPAFVDLNELVNKTLFFIAQHPESRNVHRIKILDRELTPVWADEKQLQQVLFNVMINALQAMTAGGSLTVETARVDHDGQIMARIIVSDTGPGIAEKELEKIFSPFYTTKTQGTGLGLAICRRLMEQQGGGIRVESRLGEGSVFTIEIPIPSGETANCQRG</sequence>
<keyword evidence="7" id="KW-0812">Transmembrane</keyword>
<reference evidence="10 11" key="1">
    <citation type="submission" date="2019-07" db="EMBL/GenBank/DDBJ databases">
        <title>Insights of Desulfuromonas acetexigens electromicrobiology.</title>
        <authorList>
            <person name="Katuri K."/>
            <person name="Sapireddy V."/>
            <person name="Shaw D.R."/>
            <person name="Saikaly P."/>
        </authorList>
    </citation>
    <scope>NUCLEOTIDE SEQUENCE [LARGE SCALE GENOMIC DNA]</scope>
    <source>
        <strain evidence="10 11">2873</strain>
    </source>
</reference>
<evidence type="ECO:0000256" key="2">
    <source>
        <dbReference type="ARBA" id="ARBA00004370"/>
    </source>
</evidence>
<evidence type="ECO:0000313" key="10">
    <source>
        <dbReference type="EMBL" id="TRO82430.1"/>
    </source>
</evidence>
<keyword evidence="7" id="KW-0472">Membrane</keyword>
<protein>
    <recommendedName>
        <fullName evidence="3">histidine kinase</fullName>
        <ecNumber evidence="3">2.7.13.3</ecNumber>
    </recommendedName>
</protein>
<evidence type="ECO:0000256" key="5">
    <source>
        <dbReference type="ARBA" id="ARBA00022679"/>
    </source>
</evidence>
<feature type="transmembrane region" description="Helical" evidence="7">
    <location>
        <begin position="6"/>
        <end position="28"/>
    </location>
</feature>
<comment type="subcellular location">
    <subcellularLocation>
        <location evidence="2">Membrane</location>
    </subcellularLocation>
</comment>
<evidence type="ECO:0000256" key="3">
    <source>
        <dbReference type="ARBA" id="ARBA00012438"/>
    </source>
</evidence>
<dbReference type="GO" id="GO:0000155">
    <property type="term" value="F:phosphorelay sensor kinase activity"/>
    <property type="evidence" value="ECO:0007669"/>
    <property type="project" value="InterPro"/>
</dbReference>